<reference evidence="1" key="1">
    <citation type="submission" date="2021-01" db="EMBL/GenBank/DDBJ databases">
        <authorList>
            <person name="Zahm M."/>
            <person name="Roques C."/>
            <person name="Cabau C."/>
            <person name="Klopp C."/>
            <person name="Donnadieu C."/>
            <person name="Jouanno E."/>
            <person name="Lampietro C."/>
            <person name="Louis A."/>
            <person name="Herpin A."/>
            <person name="Echchiki A."/>
            <person name="Berthelot C."/>
            <person name="Parey E."/>
            <person name="Roest-Crollius H."/>
            <person name="Braasch I."/>
            <person name="Postlethwait J."/>
            <person name="Bobe J."/>
            <person name="Montfort J."/>
            <person name="Bouchez O."/>
            <person name="Begum T."/>
            <person name="Mejri S."/>
            <person name="Adams A."/>
            <person name="Chen W.-J."/>
            <person name="Guiguen Y."/>
        </authorList>
    </citation>
    <scope>NUCLEOTIDE SEQUENCE</scope>
    <source>
        <strain evidence="1">YG-15Mar2019-1</strain>
        <tissue evidence="1">Brain</tissue>
    </source>
</reference>
<sequence length="66" mass="7215">MRLPNGSVVECTQAVTKSAPLQCLWDGYHPRGACTEAVIESQCSRACACAERSPRSVRPRFPLPPE</sequence>
<gene>
    <name evidence="1" type="ORF">MATL_G00152420</name>
</gene>
<dbReference type="Proteomes" id="UP001046870">
    <property type="component" value="Chromosome 12"/>
</dbReference>
<dbReference type="AlphaFoldDB" id="A0A9D3PWV4"/>
<evidence type="ECO:0000313" key="2">
    <source>
        <dbReference type="Proteomes" id="UP001046870"/>
    </source>
</evidence>
<accession>A0A9D3PWV4</accession>
<evidence type="ECO:0000313" key="1">
    <source>
        <dbReference type="EMBL" id="KAG7467351.1"/>
    </source>
</evidence>
<name>A0A9D3PWV4_MEGAT</name>
<comment type="caution">
    <text evidence="1">The sequence shown here is derived from an EMBL/GenBank/DDBJ whole genome shotgun (WGS) entry which is preliminary data.</text>
</comment>
<dbReference type="EMBL" id="JAFDVH010000012">
    <property type="protein sequence ID" value="KAG7467351.1"/>
    <property type="molecule type" value="Genomic_DNA"/>
</dbReference>
<evidence type="ECO:0008006" key="3">
    <source>
        <dbReference type="Google" id="ProtNLM"/>
    </source>
</evidence>
<organism evidence="1 2">
    <name type="scientific">Megalops atlanticus</name>
    <name type="common">Tarpon</name>
    <name type="synonym">Clupea gigantea</name>
    <dbReference type="NCBI Taxonomy" id="7932"/>
    <lineage>
        <taxon>Eukaryota</taxon>
        <taxon>Metazoa</taxon>
        <taxon>Chordata</taxon>
        <taxon>Craniata</taxon>
        <taxon>Vertebrata</taxon>
        <taxon>Euteleostomi</taxon>
        <taxon>Actinopterygii</taxon>
        <taxon>Neopterygii</taxon>
        <taxon>Teleostei</taxon>
        <taxon>Elopiformes</taxon>
        <taxon>Megalopidae</taxon>
        <taxon>Megalops</taxon>
    </lineage>
</organism>
<keyword evidence="2" id="KW-1185">Reference proteome</keyword>
<protein>
    <recommendedName>
        <fullName evidence="3">ShKT domain-containing protein</fullName>
    </recommendedName>
</protein>
<proteinExistence type="predicted"/>